<comment type="caution">
    <text evidence="1">The sequence shown here is derived from an EMBL/GenBank/DDBJ whole genome shotgun (WGS) entry which is preliminary data.</text>
</comment>
<name>A0A8X6S4R9_TRICX</name>
<proteinExistence type="predicted"/>
<dbReference type="Proteomes" id="UP000887159">
    <property type="component" value="Unassembled WGS sequence"/>
</dbReference>
<dbReference type="EMBL" id="BMAU01021232">
    <property type="protein sequence ID" value="GFY01986.1"/>
    <property type="molecule type" value="Genomic_DNA"/>
</dbReference>
<evidence type="ECO:0000313" key="1">
    <source>
        <dbReference type="EMBL" id="GFY01986.1"/>
    </source>
</evidence>
<organism evidence="1 2">
    <name type="scientific">Trichonephila clavipes</name>
    <name type="common">Golden silk orbweaver</name>
    <name type="synonym">Nephila clavipes</name>
    <dbReference type="NCBI Taxonomy" id="2585209"/>
    <lineage>
        <taxon>Eukaryota</taxon>
        <taxon>Metazoa</taxon>
        <taxon>Ecdysozoa</taxon>
        <taxon>Arthropoda</taxon>
        <taxon>Chelicerata</taxon>
        <taxon>Arachnida</taxon>
        <taxon>Araneae</taxon>
        <taxon>Araneomorphae</taxon>
        <taxon>Entelegynae</taxon>
        <taxon>Araneoidea</taxon>
        <taxon>Nephilidae</taxon>
        <taxon>Trichonephila</taxon>
    </lineage>
</organism>
<sequence>MRKEPNTSQQAPFLGNCVAVYCGLHKGSLFTPSVLNAASRWPSVAPFRVEHKTAATEIIEFKGCSYRRVNETGPPSNRAPITRYEIFYLTNIRAWLLNHFMPSLPFLTNDVIRRVFKESSALEQMFAIHPGMAAEREGIVSSQAELMEGQGDFRLRRLGSLLGLLVSSLIAKDPNWTWGPMWSRLDEMTGTVDDSLFLGTWTDKQSSIPYHDVCDAGLDFVGFFSLRSDMSAIGCGDGIREEGLRDDYLELKFYTVLRA</sequence>
<accession>A0A8X6S4R9</accession>
<keyword evidence="2" id="KW-1185">Reference proteome</keyword>
<protein>
    <submittedName>
        <fullName evidence="1">Uncharacterized protein</fullName>
    </submittedName>
</protein>
<evidence type="ECO:0000313" key="2">
    <source>
        <dbReference type="Proteomes" id="UP000887159"/>
    </source>
</evidence>
<dbReference type="AlphaFoldDB" id="A0A8X6S4R9"/>
<gene>
    <name evidence="1" type="ORF">TNCV_5098471</name>
</gene>
<reference evidence="1" key="1">
    <citation type="submission" date="2020-08" db="EMBL/GenBank/DDBJ databases">
        <title>Multicomponent nature underlies the extraordinary mechanical properties of spider dragline silk.</title>
        <authorList>
            <person name="Kono N."/>
            <person name="Nakamura H."/>
            <person name="Mori M."/>
            <person name="Yoshida Y."/>
            <person name="Ohtoshi R."/>
            <person name="Malay A.D."/>
            <person name="Moran D.A.P."/>
            <person name="Tomita M."/>
            <person name="Numata K."/>
            <person name="Arakawa K."/>
        </authorList>
    </citation>
    <scope>NUCLEOTIDE SEQUENCE</scope>
</reference>